<organism evidence="2">
    <name type="scientific">viral metagenome</name>
    <dbReference type="NCBI Taxonomy" id="1070528"/>
    <lineage>
        <taxon>unclassified sequences</taxon>
        <taxon>metagenomes</taxon>
        <taxon>organismal metagenomes</taxon>
    </lineage>
</organism>
<keyword evidence="1" id="KW-0812">Transmembrane</keyword>
<keyword evidence="1" id="KW-0472">Membrane</keyword>
<evidence type="ECO:0000256" key="1">
    <source>
        <dbReference type="SAM" id="Phobius"/>
    </source>
</evidence>
<name>A0A6C0JIJ2_9ZZZZ</name>
<reference evidence="2" key="1">
    <citation type="journal article" date="2020" name="Nature">
        <title>Giant virus diversity and host interactions through global metagenomics.</title>
        <authorList>
            <person name="Schulz F."/>
            <person name="Roux S."/>
            <person name="Paez-Espino D."/>
            <person name="Jungbluth S."/>
            <person name="Walsh D.A."/>
            <person name="Denef V.J."/>
            <person name="McMahon K.D."/>
            <person name="Konstantinidis K.T."/>
            <person name="Eloe-Fadrosh E.A."/>
            <person name="Kyrpides N.C."/>
            <person name="Woyke T."/>
        </authorList>
    </citation>
    <scope>NUCLEOTIDE SEQUENCE</scope>
    <source>
        <strain evidence="2">GVMAG-M-3300026093-6</strain>
    </source>
</reference>
<keyword evidence="1" id="KW-1133">Transmembrane helix</keyword>
<protein>
    <submittedName>
        <fullName evidence="2">Uncharacterized protein</fullName>
    </submittedName>
</protein>
<sequence length="172" mass="19367">MDTIQIAIYGITLVVIIFLATYVFELKWRDYDTGVYEIRGSRGKHGVEEFKADIDYVMGPYSNKRFEHAGKDTPAGDHHEWRQPPQHLPLQINSMYTPSGTPLPLNPEESKQPLYTNGPSVDGTKNTPPSMFMFSHNQCKPDCCPSTYSCNGGCVCTTPNQRDFINNRGTSK</sequence>
<dbReference type="AlphaFoldDB" id="A0A6C0JIJ2"/>
<accession>A0A6C0JIJ2</accession>
<feature type="transmembrane region" description="Helical" evidence="1">
    <location>
        <begin position="6"/>
        <end position="24"/>
    </location>
</feature>
<evidence type="ECO:0000313" key="2">
    <source>
        <dbReference type="EMBL" id="QHU03444.1"/>
    </source>
</evidence>
<dbReference type="EMBL" id="MN740380">
    <property type="protein sequence ID" value="QHU03444.1"/>
    <property type="molecule type" value="Genomic_DNA"/>
</dbReference>
<proteinExistence type="predicted"/>